<feature type="transmembrane region" description="Helical" evidence="1">
    <location>
        <begin position="135"/>
        <end position="152"/>
    </location>
</feature>
<protein>
    <recommendedName>
        <fullName evidence="4">DUF2752 domain-containing protein</fullName>
    </recommendedName>
</protein>
<dbReference type="Pfam" id="PF10825">
    <property type="entry name" value="DUF2752"/>
    <property type="match status" value="1"/>
</dbReference>
<dbReference type="RefSeq" id="WP_239123932.1">
    <property type="nucleotide sequence ID" value="NZ_BONY01000023.1"/>
</dbReference>
<dbReference type="Proteomes" id="UP000612899">
    <property type="component" value="Unassembled WGS sequence"/>
</dbReference>
<feature type="transmembrane region" description="Helical" evidence="1">
    <location>
        <begin position="32"/>
        <end position="51"/>
    </location>
</feature>
<accession>A0A8J3QA38</accession>
<evidence type="ECO:0000313" key="3">
    <source>
        <dbReference type="Proteomes" id="UP000612899"/>
    </source>
</evidence>
<evidence type="ECO:0000256" key="1">
    <source>
        <dbReference type="SAM" id="Phobius"/>
    </source>
</evidence>
<evidence type="ECO:0008006" key="4">
    <source>
        <dbReference type="Google" id="ProtNLM"/>
    </source>
</evidence>
<dbReference type="InterPro" id="IPR021215">
    <property type="entry name" value="DUF2752"/>
</dbReference>
<organism evidence="2 3">
    <name type="scientific">Rhizocola hellebori</name>
    <dbReference type="NCBI Taxonomy" id="1392758"/>
    <lineage>
        <taxon>Bacteria</taxon>
        <taxon>Bacillati</taxon>
        <taxon>Actinomycetota</taxon>
        <taxon>Actinomycetes</taxon>
        <taxon>Micromonosporales</taxon>
        <taxon>Micromonosporaceae</taxon>
        <taxon>Rhizocola</taxon>
    </lineage>
</organism>
<keyword evidence="3" id="KW-1185">Reference proteome</keyword>
<dbReference type="EMBL" id="BONY01000023">
    <property type="protein sequence ID" value="GIH05977.1"/>
    <property type="molecule type" value="Genomic_DNA"/>
</dbReference>
<keyword evidence="1" id="KW-1133">Transmembrane helix</keyword>
<comment type="caution">
    <text evidence="2">The sequence shown here is derived from an EMBL/GenBank/DDBJ whole genome shotgun (WGS) entry which is preliminary data.</text>
</comment>
<name>A0A8J3QA38_9ACTN</name>
<dbReference type="AlphaFoldDB" id="A0A8J3QA38"/>
<proteinExistence type="predicted"/>
<evidence type="ECO:0000313" key="2">
    <source>
        <dbReference type="EMBL" id="GIH05977.1"/>
    </source>
</evidence>
<sequence length="162" mass="17811">MTDAHAYPVPVEPPVDRVTRLSDRVLSRMPRWLGPVAVLGCIGGALGYTMWSTPASSGADSIPTCLVKLTTGLDCPGCGGTRAAWYLLHGDIPAAARHHLLFVFAVPFLLYLYVAWAGQTAFGWKLPQLRLSPKLLAFFLGAWGIFMVLRNLPWAPFTYYFV</sequence>
<reference evidence="2" key="1">
    <citation type="submission" date="2021-01" db="EMBL/GenBank/DDBJ databases">
        <title>Whole genome shotgun sequence of Rhizocola hellebori NBRC 109834.</title>
        <authorList>
            <person name="Komaki H."/>
            <person name="Tamura T."/>
        </authorList>
    </citation>
    <scope>NUCLEOTIDE SEQUENCE</scope>
    <source>
        <strain evidence="2">NBRC 109834</strain>
    </source>
</reference>
<gene>
    <name evidence="2" type="ORF">Rhe02_40440</name>
</gene>
<feature type="transmembrane region" description="Helical" evidence="1">
    <location>
        <begin position="95"/>
        <end position="114"/>
    </location>
</feature>
<keyword evidence="1" id="KW-0472">Membrane</keyword>
<keyword evidence="1" id="KW-0812">Transmembrane</keyword>